<feature type="domain" description="Endonuclease/exonuclease/phosphatase" evidence="2">
    <location>
        <begin position="57"/>
        <end position="266"/>
    </location>
</feature>
<accession>A0A8S4G9F6</accession>
<feature type="region of interest" description="Disordered" evidence="1">
    <location>
        <begin position="12"/>
        <end position="39"/>
    </location>
</feature>
<dbReference type="InterPro" id="IPR027124">
    <property type="entry name" value="Swc5/CFDP1/2"/>
</dbReference>
<dbReference type="InterPro" id="IPR036691">
    <property type="entry name" value="Endo/exonu/phosph_ase_sf"/>
</dbReference>
<dbReference type="PANTHER" id="PTHR23227:SF67">
    <property type="entry name" value="CRANIOFACIAL DEVELOPMENT PROTEIN 2-LIKE"/>
    <property type="match status" value="1"/>
</dbReference>
<organism evidence="3 4">
    <name type="scientific">Plutella xylostella</name>
    <name type="common">Diamondback moth</name>
    <name type="synonym">Plutella maculipennis</name>
    <dbReference type="NCBI Taxonomy" id="51655"/>
    <lineage>
        <taxon>Eukaryota</taxon>
        <taxon>Metazoa</taxon>
        <taxon>Ecdysozoa</taxon>
        <taxon>Arthropoda</taxon>
        <taxon>Hexapoda</taxon>
        <taxon>Insecta</taxon>
        <taxon>Pterygota</taxon>
        <taxon>Neoptera</taxon>
        <taxon>Endopterygota</taxon>
        <taxon>Lepidoptera</taxon>
        <taxon>Glossata</taxon>
        <taxon>Ditrysia</taxon>
        <taxon>Yponomeutoidea</taxon>
        <taxon>Plutellidae</taxon>
        <taxon>Plutella</taxon>
    </lineage>
</organism>
<evidence type="ECO:0000259" key="2">
    <source>
        <dbReference type="Pfam" id="PF03372"/>
    </source>
</evidence>
<feature type="compositionally biased region" description="Basic and acidic residues" evidence="1">
    <location>
        <begin position="12"/>
        <end position="22"/>
    </location>
</feature>
<dbReference type="InterPro" id="IPR005135">
    <property type="entry name" value="Endo/exonuclease/phosphatase"/>
</dbReference>
<dbReference type="Pfam" id="PF03372">
    <property type="entry name" value="Exo_endo_phos"/>
    <property type="match status" value="1"/>
</dbReference>
<dbReference type="AlphaFoldDB" id="A0A8S4G9F6"/>
<dbReference type="EMBL" id="CAJHNJ030000401">
    <property type="protein sequence ID" value="CAG9137733.1"/>
    <property type="molecule type" value="Genomic_DNA"/>
</dbReference>
<dbReference type="GO" id="GO:0003824">
    <property type="term" value="F:catalytic activity"/>
    <property type="evidence" value="ECO:0007669"/>
    <property type="project" value="InterPro"/>
</dbReference>
<sequence length="507" mass="57035">MKRLPNVLCIKDRASPRNDAQTHRPTSATNILGLPSQGRARPKTLVPESNLKVRFATLNVGTLSGKTKELACLFKRRKVDFVCLQETRWTGSKARNIGEGYKIINTGAKDGRNGVAVAVHQDHLENIVEINRVSDRLMYLKILIEGELVNVISAYAPQTGCSEIDKTAFWNMFDGTLQQVPAKETIIIGGDLNGHIGTTSEPHNRIHGGHGYGTLNEAGKVILQTAMAFDLAIINSFFKKKPEHIITYKSGPASSQIDYILTNRAHIGRVKNCKVIPGECAITQHRIVVADMVFKRTSKLKPARTAEITKWWNLKGEKTEEFRQHLSDVKVDTTQDVDEIWEHLHKCLTKAGNVILGRTKGGKRTPRETWWWTDTVQQALKDKKSAFKTWQATKTPEDREEYKKAKKHAKKTIAIAQANSLKDMYSTLDSKEGQKQIYKLAKQRNQSTKDPATCRVIKGTNGDLLYKDKDIIATWQKYYEDLLNKTPVNINLPEAHKNQGLIAPINP</sequence>
<protein>
    <submittedName>
        <fullName evidence="3">(diamondback moth) hypothetical protein</fullName>
    </submittedName>
</protein>
<evidence type="ECO:0000313" key="3">
    <source>
        <dbReference type="EMBL" id="CAG9137733.1"/>
    </source>
</evidence>
<dbReference type="Proteomes" id="UP000653454">
    <property type="component" value="Unassembled WGS sequence"/>
</dbReference>
<comment type="caution">
    <text evidence="3">The sequence shown here is derived from an EMBL/GenBank/DDBJ whole genome shotgun (WGS) entry which is preliminary data.</text>
</comment>
<dbReference type="Gene3D" id="3.60.10.10">
    <property type="entry name" value="Endonuclease/exonuclease/phosphatase"/>
    <property type="match status" value="1"/>
</dbReference>
<gene>
    <name evidence="3" type="ORF">PLXY2_LOCUS15985</name>
</gene>
<evidence type="ECO:0000256" key="1">
    <source>
        <dbReference type="SAM" id="MobiDB-lite"/>
    </source>
</evidence>
<dbReference type="CDD" id="cd09076">
    <property type="entry name" value="L1-EN"/>
    <property type="match status" value="1"/>
</dbReference>
<proteinExistence type="predicted"/>
<reference evidence="3" key="1">
    <citation type="submission" date="2020-11" db="EMBL/GenBank/DDBJ databases">
        <authorList>
            <person name="Whiteford S."/>
        </authorList>
    </citation>
    <scope>NUCLEOTIDE SEQUENCE</scope>
</reference>
<evidence type="ECO:0000313" key="4">
    <source>
        <dbReference type="Proteomes" id="UP000653454"/>
    </source>
</evidence>
<name>A0A8S4G9F6_PLUXY</name>
<dbReference type="PANTHER" id="PTHR23227">
    <property type="entry name" value="BUCENTAUR RELATED"/>
    <property type="match status" value="1"/>
</dbReference>
<keyword evidence="4" id="KW-1185">Reference proteome</keyword>
<dbReference type="SUPFAM" id="SSF56219">
    <property type="entry name" value="DNase I-like"/>
    <property type="match status" value="1"/>
</dbReference>